<evidence type="ECO:0000313" key="1">
    <source>
        <dbReference type="EMBL" id="KAI5079674.1"/>
    </source>
</evidence>
<comment type="caution">
    <text evidence="1">The sequence shown here is derived from an EMBL/GenBank/DDBJ whole genome shotgun (WGS) entry which is preliminary data.</text>
</comment>
<reference evidence="1 2" key="1">
    <citation type="submission" date="2021-01" db="EMBL/GenBank/DDBJ databases">
        <title>Adiantum capillus-veneris genome.</title>
        <authorList>
            <person name="Fang Y."/>
            <person name="Liao Q."/>
        </authorList>
    </citation>
    <scope>NUCLEOTIDE SEQUENCE [LARGE SCALE GENOMIC DNA]</scope>
    <source>
        <strain evidence="1">H3</strain>
        <tissue evidence="1">Leaf</tissue>
    </source>
</reference>
<organism evidence="1 2">
    <name type="scientific">Adiantum capillus-veneris</name>
    <name type="common">Maidenhair fern</name>
    <dbReference type="NCBI Taxonomy" id="13818"/>
    <lineage>
        <taxon>Eukaryota</taxon>
        <taxon>Viridiplantae</taxon>
        <taxon>Streptophyta</taxon>
        <taxon>Embryophyta</taxon>
        <taxon>Tracheophyta</taxon>
        <taxon>Polypodiopsida</taxon>
        <taxon>Polypodiidae</taxon>
        <taxon>Polypodiales</taxon>
        <taxon>Pteridineae</taxon>
        <taxon>Pteridaceae</taxon>
        <taxon>Vittarioideae</taxon>
        <taxon>Adiantum</taxon>
    </lineage>
</organism>
<accession>A0A9D4ZLB0</accession>
<gene>
    <name evidence="1" type="ORF">GOP47_0005153</name>
</gene>
<dbReference type="EMBL" id="JABFUD020000005">
    <property type="protein sequence ID" value="KAI5079674.1"/>
    <property type="molecule type" value="Genomic_DNA"/>
</dbReference>
<keyword evidence="2" id="KW-1185">Reference proteome</keyword>
<dbReference type="Proteomes" id="UP000886520">
    <property type="component" value="Chromosome 5"/>
</dbReference>
<name>A0A9D4ZLB0_ADICA</name>
<proteinExistence type="predicted"/>
<dbReference type="AlphaFoldDB" id="A0A9D4ZLB0"/>
<evidence type="ECO:0000313" key="2">
    <source>
        <dbReference type="Proteomes" id="UP000886520"/>
    </source>
</evidence>
<sequence length="311" mass="34082">MFGSSFFIPEQVIQFRQDRLAAIGATIEYTCLKGLVGFGGGAFVQKILTGPYEMWEVEVTDLAIGIGMSTLLLPGTRRVASSVRVGERLILLAVYLLLTESISETEVGHVQDDHFTHGQMSITSPCALIASRTCEENVVNDDNAKFANTSKVMEKQIGRSNILVDELVHEYHSIDMTSNLGRQATLCKKEAFKTKEDDESAAQEIKASSDFENGDIKSKSSVDLDVLTKEDKEAIVMKYLGKNDVDAMYGSLSSKVKLIQEANNVHFVDVQGSTSKIVMLDTLVSWVIALGKVHVNQRIGLVATQDVIVLS</sequence>
<protein>
    <submittedName>
        <fullName evidence="1">Uncharacterized protein</fullName>
    </submittedName>
</protein>